<proteinExistence type="predicted"/>
<name>A0ABU1LZN1_9BURK</name>
<protein>
    <submittedName>
        <fullName evidence="2">Uncharacterized protein</fullName>
    </submittedName>
</protein>
<accession>A0ABU1LZN1</accession>
<dbReference type="Proteomes" id="UP001264340">
    <property type="component" value="Unassembled WGS sequence"/>
</dbReference>
<evidence type="ECO:0000256" key="1">
    <source>
        <dbReference type="SAM" id="MobiDB-lite"/>
    </source>
</evidence>
<feature type="region of interest" description="Disordered" evidence="1">
    <location>
        <begin position="1"/>
        <end position="23"/>
    </location>
</feature>
<dbReference type="EMBL" id="JAVDRP010000016">
    <property type="protein sequence ID" value="MDR6412206.1"/>
    <property type="molecule type" value="Genomic_DNA"/>
</dbReference>
<organism evidence="2 3">
    <name type="scientific">Paraburkholderia terricola</name>
    <dbReference type="NCBI Taxonomy" id="169427"/>
    <lineage>
        <taxon>Bacteria</taxon>
        <taxon>Pseudomonadati</taxon>
        <taxon>Pseudomonadota</taxon>
        <taxon>Betaproteobacteria</taxon>
        <taxon>Burkholderiales</taxon>
        <taxon>Burkholderiaceae</taxon>
        <taxon>Paraburkholderia</taxon>
    </lineage>
</organism>
<gene>
    <name evidence="2" type="ORF">J2804_005641</name>
</gene>
<sequence>MNREEPAVEPAPPDPSPDESRPGATRLTLSVRAATGALRIVAVWQALGAHAAQARWSRVHCHVRQDVDELTVTFGSISPAELAGIAQRLNALPWVVAASFHVADLRGAGAPDAAIAKRK</sequence>
<reference evidence="2 3" key="1">
    <citation type="submission" date="2023-07" db="EMBL/GenBank/DDBJ databases">
        <title>Sorghum-associated microbial communities from plants grown in Nebraska, USA.</title>
        <authorList>
            <person name="Schachtman D."/>
        </authorList>
    </citation>
    <scope>NUCLEOTIDE SEQUENCE [LARGE SCALE GENOMIC DNA]</scope>
    <source>
        <strain evidence="2 3">DS1316</strain>
    </source>
</reference>
<evidence type="ECO:0000313" key="3">
    <source>
        <dbReference type="Proteomes" id="UP001264340"/>
    </source>
</evidence>
<comment type="caution">
    <text evidence="2">The sequence shown here is derived from an EMBL/GenBank/DDBJ whole genome shotgun (WGS) entry which is preliminary data.</text>
</comment>
<keyword evidence="3" id="KW-1185">Reference proteome</keyword>
<evidence type="ECO:0000313" key="2">
    <source>
        <dbReference type="EMBL" id="MDR6412206.1"/>
    </source>
</evidence>